<evidence type="ECO:0000313" key="3">
    <source>
        <dbReference type="Proteomes" id="UP000234420"/>
    </source>
</evidence>
<comment type="caution">
    <text evidence="2">The sequence shown here is derived from an EMBL/GenBank/DDBJ whole genome shotgun (WGS) entry which is preliminary data.</text>
</comment>
<protein>
    <recommendedName>
        <fullName evidence="1">Transcriptional regulator HTH-type FeoC domain-containing protein</fullName>
    </recommendedName>
</protein>
<feature type="domain" description="Transcriptional regulator HTH-type FeoC" evidence="1">
    <location>
        <begin position="4"/>
        <end position="69"/>
    </location>
</feature>
<gene>
    <name evidence="2" type="ORF">CIK00_13425</name>
</gene>
<dbReference type="Proteomes" id="UP000234420">
    <property type="component" value="Unassembled WGS sequence"/>
</dbReference>
<evidence type="ECO:0000259" key="1">
    <source>
        <dbReference type="Pfam" id="PF09012"/>
    </source>
</evidence>
<proteinExistence type="predicted"/>
<dbReference type="InterPro" id="IPR015102">
    <property type="entry name" value="Tscrpt_reg_HTH_FeoC"/>
</dbReference>
<dbReference type="InterPro" id="IPR036390">
    <property type="entry name" value="WH_DNA-bd_sf"/>
</dbReference>
<organism evidence="2 3">
    <name type="scientific">Photobacterium carnosum</name>
    <dbReference type="NCBI Taxonomy" id="2023717"/>
    <lineage>
        <taxon>Bacteria</taxon>
        <taxon>Pseudomonadati</taxon>
        <taxon>Pseudomonadota</taxon>
        <taxon>Gammaproteobacteria</taxon>
        <taxon>Vibrionales</taxon>
        <taxon>Vibrionaceae</taxon>
        <taxon>Photobacterium</taxon>
    </lineage>
</organism>
<dbReference type="OrthoDB" id="5819269at2"/>
<evidence type="ECO:0000313" key="2">
    <source>
        <dbReference type="EMBL" id="PLC57294.1"/>
    </source>
</evidence>
<dbReference type="RefSeq" id="WP_101769358.1">
    <property type="nucleotide sequence ID" value="NZ_BPPU01000002.1"/>
</dbReference>
<dbReference type="Pfam" id="PF09012">
    <property type="entry name" value="FeoC"/>
    <property type="match status" value="1"/>
</dbReference>
<name>A0A2N4UQI9_9GAMM</name>
<dbReference type="InterPro" id="IPR036388">
    <property type="entry name" value="WH-like_DNA-bd_sf"/>
</dbReference>
<accession>A0A2N4UQI9</accession>
<dbReference type="AlphaFoldDB" id="A0A2N4UQI9"/>
<reference evidence="2 3" key="1">
    <citation type="journal article" date="2018" name="Syst. Appl. Microbiol.">
        <title>Photobacterium carnosum sp. nov., isolated from spoiled modified atmosphere packaged poultry meat.</title>
        <authorList>
            <person name="Hilgarth M."/>
            <person name="Fuertes S."/>
            <person name="Ehrmann M."/>
            <person name="Vogel R.F."/>
        </authorList>
    </citation>
    <scope>NUCLEOTIDE SEQUENCE [LARGE SCALE GENOMIC DNA]</scope>
    <source>
        <strain evidence="2 3">TMW 2.2021</strain>
    </source>
</reference>
<dbReference type="Gene3D" id="1.10.10.10">
    <property type="entry name" value="Winged helix-like DNA-binding domain superfamily/Winged helix DNA-binding domain"/>
    <property type="match status" value="1"/>
</dbReference>
<dbReference type="EMBL" id="NPIB01000017">
    <property type="protein sequence ID" value="PLC57294.1"/>
    <property type="molecule type" value="Genomic_DNA"/>
</dbReference>
<keyword evidence="3" id="KW-1185">Reference proteome</keyword>
<sequence>MTSLIAVRNAIRTAKIISLIQLTKKFNSEPQWLLILLDDLIKRGKIERCEPIKTCSQECQGCQTNPQDITYRWRDEEIIIVNI</sequence>
<dbReference type="SUPFAM" id="SSF46785">
    <property type="entry name" value="Winged helix' DNA-binding domain"/>
    <property type="match status" value="1"/>
</dbReference>